<evidence type="ECO:0000313" key="3">
    <source>
        <dbReference type="Proteomes" id="UP000196573"/>
    </source>
</evidence>
<keyword evidence="1" id="KW-0732">Signal</keyword>
<accession>A0A1X7AE43</accession>
<dbReference type="EMBL" id="FWPT01000001">
    <property type="protein sequence ID" value="SMA33403.1"/>
    <property type="molecule type" value="Genomic_DNA"/>
</dbReference>
<feature type="signal peptide" evidence="1">
    <location>
        <begin position="1"/>
        <end position="18"/>
    </location>
</feature>
<feature type="chain" id="PRO_5013049942" description="UrcA family protein" evidence="1">
    <location>
        <begin position="19"/>
        <end position="77"/>
    </location>
</feature>
<evidence type="ECO:0008006" key="4">
    <source>
        <dbReference type="Google" id="ProtNLM"/>
    </source>
</evidence>
<organism evidence="2 3">
    <name type="scientific">Parendozoicomonas haliclonae</name>
    <dbReference type="NCBI Taxonomy" id="1960125"/>
    <lineage>
        <taxon>Bacteria</taxon>
        <taxon>Pseudomonadati</taxon>
        <taxon>Pseudomonadota</taxon>
        <taxon>Gammaproteobacteria</taxon>
        <taxon>Oceanospirillales</taxon>
        <taxon>Endozoicomonadaceae</taxon>
        <taxon>Parendozoicomonas</taxon>
    </lineage>
</organism>
<sequence length="77" mass="8479">MIRYFLGLAIFFAVLVNAEPETVAEDTLSYRNTLTSLTIDHAGERPECIRDAARILTAIAPREDNCGAVVERILASI</sequence>
<gene>
    <name evidence="2" type="ORF">EHSB41UT_00273</name>
</gene>
<name>A0A1X7AE43_9GAMM</name>
<dbReference type="Proteomes" id="UP000196573">
    <property type="component" value="Unassembled WGS sequence"/>
</dbReference>
<proteinExistence type="predicted"/>
<dbReference type="RefSeq" id="WP_087106147.1">
    <property type="nucleotide sequence ID" value="NZ_CBCSCN010000004.1"/>
</dbReference>
<protein>
    <recommendedName>
        <fullName evidence="4">UrcA family protein</fullName>
    </recommendedName>
</protein>
<reference evidence="2 3" key="1">
    <citation type="submission" date="2017-03" db="EMBL/GenBank/DDBJ databases">
        <authorList>
            <person name="Afonso C.L."/>
            <person name="Miller P.J."/>
            <person name="Scott M.A."/>
            <person name="Spackman E."/>
            <person name="Goraichik I."/>
            <person name="Dimitrov K.M."/>
            <person name="Suarez D.L."/>
            <person name="Swayne D.E."/>
        </authorList>
    </citation>
    <scope>NUCLEOTIDE SEQUENCE [LARGE SCALE GENOMIC DNA]</scope>
    <source>
        <strain evidence="2">SB41UT1</strain>
    </source>
</reference>
<dbReference type="AlphaFoldDB" id="A0A1X7AE43"/>
<evidence type="ECO:0000313" key="2">
    <source>
        <dbReference type="EMBL" id="SMA33403.1"/>
    </source>
</evidence>
<evidence type="ECO:0000256" key="1">
    <source>
        <dbReference type="SAM" id="SignalP"/>
    </source>
</evidence>
<keyword evidence="3" id="KW-1185">Reference proteome</keyword>